<feature type="transmembrane region" description="Helical" evidence="6">
    <location>
        <begin position="129"/>
        <end position="149"/>
    </location>
</feature>
<dbReference type="InterPro" id="IPR022791">
    <property type="entry name" value="L-PG_synthase/AglD"/>
</dbReference>
<evidence type="ECO:0000256" key="5">
    <source>
        <dbReference type="ARBA" id="ARBA00023136"/>
    </source>
</evidence>
<evidence type="ECO:0000313" key="8">
    <source>
        <dbReference type="Proteomes" id="UP000484164"/>
    </source>
</evidence>
<keyword evidence="2" id="KW-1003">Cell membrane</keyword>
<dbReference type="GO" id="GO:0005886">
    <property type="term" value="C:plasma membrane"/>
    <property type="evidence" value="ECO:0007669"/>
    <property type="project" value="UniProtKB-SubCell"/>
</dbReference>
<feature type="transmembrane region" description="Helical" evidence="6">
    <location>
        <begin position="44"/>
        <end position="61"/>
    </location>
</feature>
<protein>
    <submittedName>
        <fullName evidence="7">Flippase-like domain-containing protein</fullName>
    </submittedName>
</protein>
<feature type="transmembrane region" description="Helical" evidence="6">
    <location>
        <begin position="252"/>
        <end position="272"/>
    </location>
</feature>
<keyword evidence="8" id="KW-1185">Reference proteome</keyword>
<evidence type="ECO:0000313" key="7">
    <source>
        <dbReference type="EMBL" id="KAB2816172.1"/>
    </source>
</evidence>
<comment type="caution">
    <text evidence="7">The sequence shown here is derived from an EMBL/GenBank/DDBJ whole genome shotgun (WGS) entry which is preliminary data.</text>
</comment>
<feature type="transmembrane region" description="Helical" evidence="6">
    <location>
        <begin position="222"/>
        <end position="246"/>
    </location>
</feature>
<keyword evidence="5 6" id="KW-0472">Membrane</keyword>
<name>A0A6L3ZFH4_9FLAO</name>
<keyword evidence="4 6" id="KW-1133">Transmembrane helix</keyword>
<dbReference type="PANTHER" id="PTHR39087">
    <property type="entry name" value="UPF0104 MEMBRANE PROTEIN MJ1595"/>
    <property type="match status" value="1"/>
</dbReference>
<accession>A0A6L3ZFH4</accession>
<feature type="transmembrane region" description="Helical" evidence="6">
    <location>
        <begin position="279"/>
        <end position="303"/>
    </location>
</feature>
<reference evidence="7 8" key="1">
    <citation type="submission" date="2019-10" db="EMBL/GenBank/DDBJ databases">
        <title>Genome sequence of Phaeocystidibacter marisrubri JCM30614 (type strain).</title>
        <authorList>
            <person name="Bowman J.P."/>
        </authorList>
    </citation>
    <scope>NUCLEOTIDE SEQUENCE [LARGE SCALE GENOMIC DNA]</scope>
    <source>
        <strain evidence="7 8">JCM 30614</strain>
    </source>
</reference>
<dbReference type="NCBIfam" id="TIGR00374">
    <property type="entry name" value="flippase-like domain"/>
    <property type="match status" value="1"/>
</dbReference>
<dbReference type="PANTHER" id="PTHR39087:SF2">
    <property type="entry name" value="UPF0104 MEMBRANE PROTEIN MJ1595"/>
    <property type="match status" value="1"/>
</dbReference>
<evidence type="ECO:0000256" key="6">
    <source>
        <dbReference type="SAM" id="Phobius"/>
    </source>
</evidence>
<evidence type="ECO:0000256" key="3">
    <source>
        <dbReference type="ARBA" id="ARBA00022692"/>
    </source>
</evidence>
<gene>
    <name evidence="7" type="ORF">F8C82_10825</name>
</gene>
<dbReference type="OrthoDB" id="9812094at2"/>
<dbReference type="Pfam" id="PF03706">
    <property type="entry name" value="LPG_synthase_TM"/>
    <property type="match status" value="1"/>
</dbReference>
<proteinExistence type="predicted"/>
<dbReference type="EMBL" id="WBVQ01000002">
    <property type="protein sequence ID" value="KAB2816172.1"/>
    <property type="molecule type" value="Genomic_DNA"/>
</dbReference>
<feature type="transmembrane region" description="Helical" evidence="6">
    <location>
        <begin position="12"/>
        <end position="32"/>
    </location>
</feature>
<comment type="subcellular location">
    <subcellularLocation>
        <location evidence="1">Cell membrane</location>
        <topology evidence="1">Multi-pass membrane protein</topology>
    </subcellularLocation>
</comment>
<dbReference type="AlphaFoldDB" id="A0A6L3ZFH4"/>
<evidence type="ECO:0000256" key="2">
    <source>
        <dbReference type="ARBA" id="ARBA00022475"/>
    </source>
</evidence>
<keyword evidence="3 6" id="KW-0812">Transmembrane</keyword>
<feature type="transmembrane region" description="Helical" evidence="6">
    <location>
        <begin position="309"/>
        <end position="325"/>
    </location>
</feature>
<feature type="transmembrane region" description="Helical" evidence="6">
    <location>
        <begin position="169"/>
        <end position="188"/>
    </location>
</feature>
<organism evidence="7 8">
    <name type="scientific">Phaeocystidibacter marisrubri</name>
    <dbReference type="NCBI Taxonomy" id="1577780"/>
    <lineage>
        <taxon>Bacteria</taxon>
        <taxon>Pseudomonadati</taxon>
        <taxon>Bacteroidota</taxon>
        <taxon>Flavobacteriia</taxon>
        <taxon>Flavobacteriales</taxon>
        <taxon>Phaeocystidibacteraceae</taxon>
        <taxon>Phaeocystidibacter</taxon>
    </lineage>
</organism>
<dbReference type="Proteomes" id="UP000484164">
    <property type="component" value="Unassembled WGS sequence"/>
</dbReference>
<sequence>MEPLNPLTKNILKYTLFAVIAAALLGLAFKNVDPQELWTDLKQAHYGYVLASMIIGYAAIVSRGLRWKLLLEPLGYHPKSWNSIHSVSTLYFVNLALPRAGELARCTSLNQVEDIPVNKLFGTVLLERTIDMVFLILVFGGAVVVNFDYIEQLFNITASGSGEEGGSSYILYILLGLVAAAVLLFFAFRERIQASPLFVKVRDFYEGLKEGFKAVFKMKRQAAFWFHSVFIWLCYFFMVYICFFAIDETAHLTIADGLFIMVAASLGIVIPVPGGIGAYHYLVMSAMVVLGFTSEVGLTFATIVHSGQTLMLLGTGALAMFILYLERRLKKKA</sequence>
<evidence type="ECO:0000256" key="4">
    <source>
        <dbReference type="ARBA" id="ARBA00022989"/>
    </source>
</evidence>
<evidence type="ECO:0000256" key="1">
    <source>
        <dbReference type="ARBA" id="ARBA00004651"/>
    </source>
</evidence>